<comment type="caution">
    <text evidence="2">The sequence shown here is derived from an EMBL/GenBank/DDBJ whole genome shotgun (WGS) entry which is preliminary data.</text>
</comment>
<dbReference type="AlphaFoldDB" id="A0A9X9X1S0"/>
<proteinExistence type="predicted"/>
<gene>
    <name evidence="2" type="ORF">GXW76_19405</name>
</gene>
<name>A0A9X9X1S0_9PROT</name>
<keyword evidence="3" id="KW-1185">Reference proteome</keyword>
<evidence type="ECO:0000313" key="3">
    <source>
        <dbReference type="Proteomes" id="UP001138751"/>
    </source>
</evidence>
<sequence>MSEAADPVAQAASRLEAAVERLARAAANRPALMPAPAREGEAPAAGADPAAVAALAQRLDETIARLRGVLGEEG</sequence>
<reference evidence="2" key="1">
    <citation type="submission" date="2020-01" db="EMBL/GenBank/DDBJ databases">
        <authorList>
            <person name="Rat A."/>
        </authorList>
    </citation>
    <scope>NUCLEOTIDE SEQUENCE</scope>
    <source>
        <strain evidence="2">LMG 31231</strain>
    </source>
</reference>
<evidence type="ECO:0000313" key="2">
    <source>
        <dbReference type="EMBL" id="MBR0673349.1"/>
    </source>
</evidence>
<dbReference type="Proteomes" id="UP001138751">
    <property type="component" value="Unassembled WGS sequence"/>
</dbReference>
<accession>A0A9X9X1S0</accession>
<organism evidence="2 3">
    <name type="scientific">Neoroseomonas soli</name>
    <dbReference type="NCBI Taxonomy" id="1081025"/>
    <lineage>
        <taxon>Bacteria</taxon>
        <taxon>Pseudomonadati</taxon>
        <taxon>Pseudomonadota</taxon>
        <taxon>Alphaproteobacteria</taxon>
        <taxon>Acetobacterales</taxon>
        <taxon>Acetobacteraceae</taxon>
        <taxon>Neoroseomonas</taxon>
    </lineage>
</organism>
<evidence type="ECO:0000256" key="1">
    <source>
        <dbReference type="SAM" id="MobiDB-lite"/>
    </source>
</evidence>
<protein>
    <submittedName>
        <fullName evidence="2">Uncharacterized protein</fullName>
    </submittedName>
</protein>
<dbReference type="EMBL" id="JAAEDM010000068">
    <property type="protein sequence ID" value="MBR0673349.1"/>
    <property type="molecule type" value="Genomic_DNA"/>
</dbReference>
<feature type="region of interest" description="Disordered" evidence="1">
    <location>
        <begin position="28"/>
        <end position="48"/>
    </location>
</feature>
<dbReference type="RefSeq" id="WP_211863758.1">
    <property type="nucleotide sequence ID" value="NZ_JAAEDM010000068.1"/>
</dbReference>
<reference evidence="2" key="2">
    <citation type="journal article" date="2021" name="Syst. Appl. Microbiol.">
        <title>Roseomonas hellenica sp. nov., isolated from roots of wild-growing Alkanna tinctoria.</title>
        <authorList>
            <person name="Rat A."/>
            <person name="Naranjo H.D."/>
            <person name="Lebbe L."/>
            <person name="Cnockaert M."/>
            <person name="Krigas N."/>
            <person name="Grigoriadou K."/>
            <person name="Maloupa E."/>
            <person name="Willems A."/>
        </authorList>
    </citation>
    <scope>NUCLEOTIDE SEQUENCE</scope>
    <source>
        <strain evidence="2">LMG 31231</strain>
    </source>
</reference>